<dbReference type="PANTHER" id="PTHR43000">
    <property type="entry name" value="DTDP-D-GLUCOSE 4,6-DEHYDRATASE-RELATED"/>
    <property type="match status" value="1"/>
</dbReference>
<organism evidence="4 5">
    <name type="scientific">Vibrio diazotrophicus</name>
    <dbReference type="NCBI Taxonomy" id="685"/>
    <lineage>
        <taxon>Bacteria</taxon>
        <taxon>Pseudomonadati</taxon>
        <taxon>Pseudomonadota</taxon>
        <taxon>Gammaproteobacteria</taxon>
        <taxon>Vibrionales</taxon>
        <taxon>Vibrionaceae</taxon>
        <taxon>Vibrio</taxon>
    </lineage>
</organism>
<name>A0A329DZW4_VIBDI</name>
<feature type="domain" description="NAD-dependent epimerase/dehydratase" evidence="3">
    <location>
        <begin position="3"/>
        <end position="227"/>
    </location>
</feature>
<dbReference type="InterPro" id="IPR001509">
    <property type="entry name" value="Epimerase_deHydtase"/>
</dbReference>
<dbReference type="SUPFAM" id="SSF51735">
    <property type="entry name" value="NAD(P)-binding Rossmann-fold domains"/>
    <property type="match status" value="1"/>
</dbReference>
<dbReference type="RefSeq" id="WP_112404884.1">
    <property type="nucleotide sequence ID" value="NZ_QLTR01000064.1"/>
</dbReference>
<dbReference type="Pfam" id="PF01370">
    <property type="entry name" value="Epimerase"/>
    <property type="match status" value="1"/>
</dbReference>
<reference evidence="4 5" key="1">
    <citation type="submission" date="2018-06" db="EMBL/GenBank/DDBJ databases">
        <title>Freshwater and sediment microbial communities from various areas in North America, analyzing microbe dynamics in response to fracking.</title>
        <authorList>
            <person name="Lamendella R."/>
        </authorList>
    </citation>
    <scope>NUCLEOTIDE SEQUENCE [LARGE SCALE GENOMIC DNA]</scope>
    <source>
        <strain evidence="4 5">99A</strain>
    </source>
</reference>
<evidence type="ECO:0000256" key="2">
    <source>
        <dbReference type="ARBA" id="ARBA00007637"/>
    </source>
</evidence>
<accession>A0A329DZW4</accession>
<dbReference type="AlphaFoldDB" id="A0A329DZW4"/>
<dbReference type="Gene3D" id="3.40.50.720">
    <property type="entry name" value="NAD(P)-binding Rossmann-like Domain"/>
    <property type="match status" value="1"/>
</dbReference>
<evidence type="ECO:0000313" key="4">
    <source>
        <dbReference type="EMBL" id="RAS52735.1"/>
    </source>
</evidence>
<sequence>MKILVTGSSGFVGSRVIEVVKERGWESVGVVRSSSTHALNSPELFPIQALDAKTDWQGAFDKVDCVVHCAARVHQMQESESDVLEAYRLVNTHGTLHLAEQAAKAGVKRFVFVSSVKVNGERTLPEQPFTTEVLHAPDDPYGLSKYEAELALKALCERTNMELVTIRPPLVYGPGVKANFQSMMGWVAKGLPLPLGAIHNARSLVYIDNLVDLILTSCVHPHASGHTFLVSDGEDVSTTQLLKAVAKAMGKPSTLIPIPMCWIQLAAKAMGKPAVAERLCGNLQVDIEQTQSVLNWSPVVSFHEGITRTAAHFIEARNKEKNRSMS</sequence>
<dbReference type="Proteomes" id="UP000248729">
    <property type="component" value="Unassembled WGS sequence"/>
</dbReference>
<evidence type="ECO:0000256" key="1">
    <source>
        <dbReference type="ARBA" id="ARBA00005125"/>
    </source>
</evidence>
<proteinExistence type="inferred from homology"/>
<protein>
    <submittedName>
        <fullName evidence="4">Nucleoside-diphosphate-sugar epimerase</fullName>
    </submittedName>
</protein>
<comment type="pathway">
    <text evidence="1">Bacterial outer membrane biogenesis; LPS O-antigen biosynthesis.</text>
</comment>
<evidence type="ECO:0000313" key="5">
    <source>
        <dbReference type="Proteomes" id="UP000248729"/>
    </source>
</evidence>
<comment type="similarity">
    <text evidence="2">Belongs to the NAD(P)-dependent epimerase/dehydratase family.</text>
</comment>
<evidence type="ECO:0000259" key="3">
    <source>
        <dbReference type="Pfam" id="PF01370"/>
    </source>
</evidence>
<comment type="caution">
    <text evidence="4">The sequence shown here is derived from an EMBL/GenBank/DDBJ whole genome shotgun (WGS) entry which is preliminary data.</text>
</comment>
<dbReference type="EMBL" id="QLTR01000064">
    <property type="protein sequence ID" value="RAS52735.1"/>
    <property type="molecule type" value="Genomic_DNA"/>
</dbReference>
<dbReference type="InterPro" id="IPR036291">
    <property type="entry name" value="NAD(P)-bd_dom_sf"/>
</dbReference>
<gene>
    <name evidence="4" type="ORF">DET48_1642</name>
</gene>
<dbReference type="CDD" id="cd05232">
    <property type="entry name" value="UDP_G4E_4_SDR_e"/>
    <property type="match status" value="1"/>
</dbReference>